<accession>A0A3S3QM66</accession>
<dbReference type="EMBL" id="MTKP01000162">
    <property type="protein sequence ID" value="RWX48366.1"/>
    <property type="molecule type" value="Genomic_DNA"/>
</dbReference>
<dbReference type="InterPro" id="IPR007428">
    <property type="entry name" value="MlaA"/>
</dbReference>
<feature type="non-terminal residue" evidence="4">
    <location>
        <position position="172"/>
    </location>
</feature>
<keyword evidence="5" id="KW-1185">Reference proteome</keyword>
<dbReference type="GO" id="GO:0120010">
    <property type="term" value="P:intermembrane phospholipid transfer"/>
    <property type="evidence" value="ECO:0007669"/>
    <property type="project" value="TreeGrafter"/>
</dbReference>
<keyword evidence="2" id="KW-0732">Signal</keyword>
<dbReference type="PANTHER" id="PTHR30035:SF3">
    <property type="entry name" value="INTERMEMBRANE PHOSPHOLIPID TRANSPORT SYSTEM LIPOPROTEIN MLAA"/>
    <property type="match status" value="1"/>
</dbReference>
<gene>
    <name evidence="4" type="ORF">VT98_11621</name>
</gene>
<dbReference type="Proteomes" id="UP000288086">
    <property type="component" value="Unassembled WGS sequence"/>
</dbReference>
<evidence type="ECO:0000313" key="5">
    <source>
        <dbReference type="Proteomes" id="UP000288086"/>
    </source>
</evidence>
<reference evidence="4 5" key="1">
    <citation type="submission" date="2017-01" db="EMBL/GenBank/DDBJ databases">
        <title>The cable genome- insights into the physiology and evolution of filamentous bacteria capable of sulfide oxidation via long distance electron transfer.</title>
        <authorList>
            <person name="Schreiber L."/>
            <person name="Bjerg J.T."/>
            <person name="Boggild A."/>
            <person name="Van De Vossenberg J."/>
            <person name="Meysman F."/>
            <person name="Nielsen L.P."/>
            <person name="Schramm A."/>
            <person name="Kjeldsen K.U."/>
        </authorList>
    </citation>
    <scope>NUCLEOTIDE SEQUENCE [LARGE SCALE GENOMIC DNA]</scope>
    <source>
        <strain evidence="4">A1</strain>
    </source>
</reference>
<comment type="caution">
    <text evidence="4">The sequence shown here is derived from an EMBL/GenBank/DDBJ whole genome shotgun (WGS) entry which is preliminary data.</text>
</comment>
<sequence>MSTVFIKKRVHALLISFVMVSCGLSTYFCDVLYAADDEIDFLDDAYYDAPREEDAVNDPFEGINRAVFTFNDYALMWILNPIATEYSQIVPSDIRGSVANFFYNLQEPVRIINTLLQSRFSDTGTLLARFAVNSIGGVAGLGDPAALMGLQRIGASFGQTLDTWGVPDGIFL</sequence>
<proteinExistence type="inferred from homology"/>
<dbReference type="AlphaFoldDB" id="A0A3S3QM66"/>
<dbReference type="PRINTS" id="PR01805">
    <property type="entry name" value="VACJLIPOPROT"/>
</dbReference>
<keyword evidence="3" id="KW-0472">Membrane</keyword>
<protein>
    <submittedName>
        <fullName evidence="4">MlaA lipoprotein</fullName>
    </submittedName>
</protein>
<dbReference type="PANTHER" id="PTHR30035">
    <property type="entry name" value="LIPOPROTEIN VACJ-RELATED"/>
    <property type="match status" value="1"/>
</dbReference>
<dbReference type="PROSITE" id="PS51257">
    <property type="entry name" value="PROKAR_LIPOPROTEIN"/>
    <property type="match status" value="1"/>
</dbReference>
<evidence type="ECO:0000256" key="3">
    <source>
        <dbReference type="SAM" id="Phobius"/>
    </source>
</evidence>
<evidence type="ECO:0000256" key="1">
    <source>
        <dbReference type="ARBA" id="ARBA00010634"/>
    </source>
</evidence>
<evidence type="ECO:0000256" key="2">
    <source>
        <dbReference type="ARBA" id="ARBA00022729"/>
    </source>
</evidence>
<comment type="similarity">
    <text evidence="1">Belongs to the MlaA family.</text>
</comment>
<keyword evidence="3" id="KW-1133">Transmembrane helix</keyword>
<organism evidence="4 5">
    <name type="scientific">Candidatus Electrothrix communis</name>
    <dbReference type="NCBI Taxonomy" id="1859133"/>
    <lineage>
        <taxon>Bacteria</taxon>
        <taxon>Pseudomonadati</taxon>
        <taxon>Thermodesulfobacteriota</taxon>
        <taxon>Desulfobulbia</taxon>
        <taxon>Desulfobulbales</taxon>
        <taxon>Desulfobulbaceae</taxon>
        <taxon>Candidatus Electrothrix</taxon>
    </lineage>
</organism>
<evidence type="ECO:0000313" key="4">
    <source>
        <dbReference type="EMBL" id="RWX48366.1"/>
    </source>
</evidence>
<dbReference type="Pfam" id="PF04333">
    <property type="entry name" value="MlaA"/>
    <property type="match status" value="1"/>
</dbReference>
<keyword evidence="4" id="KW-0449">Lipoprotein</keyword>
<dbReference type="GO" id="GO:0016020">
    <property type="term" value="C:membrane"/>
    <property type="evidence" value="ECO:0007669"/>
    <property type="project" value="InterPro"/>
</dbReference>
<keyword evidence="3" id="KW-0812">Transmembrane</keyword>
<feature type="transmembrane region" description="Helical" evidence="3">
    <location>
        <begin position="12"/>
        <end position="35"/>
    </location>
</feature>
<name>A0A3S3QM66_9BACT</name>